<dbReference type="PROSITE" id="PS51005">
    <property type="entry name" value="NAC"/>
    <property type="match status" value="1"/>
</dbReference>
<gene>
    <name evidence="7" type="primary">NAC68</name>
    <name evidence="7" type="ORF">AXF42_Ash014801</name>
</gene>
<evidence type="ECO:0000259" key="6">
    <source>
        <dbReference type="PROSITE" id="PS51005"/>
    </source>
</evidence>
<feature type="domain" description="NAC" evidence="6">
    <location>
        <begin position="15"/>
        <end position="173"/>
    </location>
</feature>
<accession>A0A2H9ZWB6</accession>
<reference evidence="7 8" key="1">
    <citation type="journal article" date="2017" name="Nature">
        <title>The Apostasia genome and the evolution of orchids.</title>
        <authorList>
            <person name="Zhang G.Q."/>
            <person name="Liu K.W."/>
            <person name="Li Z."/>
            <person name="Lohaus R."/>
            <person name="Hsiao Y.Y."/>
            <person name="Niu S.C."/>
            <person name="Wang J.Y."/>
            <person name="Lin Y.C."/>
            <person name="Xu Q."/>
            <person name="Chen L.J."/>
            <person name="Yoshida K."/>
            <person name="Fujiwara S."/>
            <person name="Wang Z.W."/>
            <person name="Zhang Y.Q."/>
            <person name="Mitsuda N."/>
            <person name="Wang M."/>
            <person name="Liu G.H."/>
            <person name="Pecoraro L."/>
            <person name="Huang H.X."/>
            <person name="Xiao X.J."/>
            <person name="Lin M."/>
            <person name="Wu X.Y."/>
            <person name="Wu W.L."/>
            <person name="Chen Y.Y."/>
            <person name="Chang S.B."/>
            <person name="Sakamoto S."/>
            <person name="Ohme-Takagi M."/>
            <person name="Yagi M."/>
            <person name="Zeng S.J."/>
            <person name="Shen C.Y."/>
            <person name="Yeh C.M."/>
            <person name="Luo Y.B."/>
            <person name="Tsai W.C."/>
            <person name="Van de Peer Y."/>
            <person name="Liu Z.J."/>
        </authorList>
    </citation>
    <scope>NUCLEOTIDE SEQUENCE [LARGE SCALE GENOMIC DNA]</scope>
    <source>
        <strain evidence="8">cv. Shenzhen</strain>
        <tissue evidence="7">Stem</tissue>
    </source>
</reference>
<protein>
    <submittedName>
        <fullName evidence="7">NAC domain-containing protein 68</fullName>
    </submittedName>
</protein>
<evidence type="ECO:0000256" key="3">
    <source>
        <dbReference type="ARBA" id="ARBA00023163"/>
    </source>
</evidence>
<sequence>MEKPSPSPSPLAVRLPPGFRFHPTDEELVIQYLWRKAFFYPLPAAVIPEANLSRIDPWDLPDLELWLNLVGANGRKGGGQPERYFFHLIAAKSSRSSRATASGYWKAAGKEKKITASKSNHVVGTKKTLVFYHGRPPAGHRTEWVMHEYSLAGTIPLPPEQAKQWVLCRMFIKKTSAEISGYRGFIDFMGEKRRRRGCSSSSSSDLSCVTEIEDGSSGGESSGCCSPP</sequence>
<dbReference type="Pfam" id="PF02365">
    <property type="entry name" value="NAM"/>
    <property type="match status" value="1"/>
</dbReference>
<dbReference type="GO" id="GO:0006355">
    <property type="term" value="P:regulation of DNA-templated transcription"/>
    <property type="evidence" value="ECO:0007669"/>
    <property type="project" value="InterPro"/>
</dbReference>
<dbReference type="Gene3D" id="2.170.150.80">
    <property type="entry name" value="NAC domain"/>
    <property type="match status" value="1"/>
</dbReference>
<evidence type="ECO:0000313" key="7">
    <source>
        <dbReference type="EMBL" id="PKA47605.1"/>
    </source>
</evidence>
<name>A0A2H9ZWB6_9ASPA</name>
<keyword evidence="1" id="KW-0805">Transcription regulation</keyword>
<dbReference type="AlphaFoldDB" id="A0A2H9ZWB6"/>
<dbReference type="PANTHER" id="PTHR31744">
    <property type="entry name" value="PROTEIN CUP-SHAPED COTYLEDON 2-RELATED"/>
    <property type="match status" value="1"/>
</dbReference>
<dbReference type="PANTHER" id="PTHR31744:SF93">
    <property type="entry name" value="NAC DOMAIN-CONTAINING PROTEIN"/>
    <property type="match status" value="1"/>
</dbReference>
<dbReference type="InterPro" id="IPR003441">
    <property type="entry name" value="NAC-dom"/>
</dbReference>
<evidence type="ECO:0000256" key="2">
    <source>
        <dbReference type="ARBA" id="ARBA00023125"/>
    </source>
</evidence>
<dbReference type="STRING" id="1088818.A0A2H9ZWB6"/>
<keyword evidence="8" id="KW-1185">Reference proteome</keyword>
<dbReference type="GO" id="GO:0003677">
    <property type="term" value="F:DNA binding"/>
    <property type="evidence" value="ECO:0007669"/>
    <property type="project" value="UniProtKB-KW"/>
</dbReference>
<evidence type="ECO:0000313" key="8">
    <source>
        <dbReference type="Proteomes" id="UP000236161"/>
    </source>
</evidence>
<dbReference type="Proteomes" id="UP000236161">
    <property type="component" value="Unassembled WGS sequence"/>
</dbReference>
<dbReference type="SUPFAM" id="SSF101941">
    <property type="entry name" value="NAC domain"/>
    <property type="match status" value="1"/>
</dbReference>
<keyword evidence="3" id="KW-0804">Transcription</keyword>
<evidence type="ECO:0000256" key="4">
    <source>
        <dbReference type="ARBA" id="ARBA00023242"/>
    </source>
</evidence>
<keyword evidence="4" id="KW-0539">Nucleus</keyword>
<feature type="region of interest" description="Disordered" evidence="5">
    <location>
        <begin position="195"/>
        <end position="228"/>
    </location>
</feature>
<keyword evidence="2" id="KW-0238">DNA-binding</keyword>
<evidence type="ECO:0000256" key="5">
    <source>
        <dbReference type="SAM" id="MobiDB-lite"/>
    </source>
</evidence>
<dbReference type="InterPro" id="IPR036093">
    <property type="entry name" value="NAC_dom_sf"/>
</dbReference>
<organism evidence="7 8">
    <name type="scientific">Apostasia shenzhenica</name>
    <dbReference type="NCBI Taxonomy" id="1088818"/>
    <lineage>
        <taxon>Eukaryota</taxon>
        <taxon>Viridiplantae</taxon>
        <taxon>Streptophyta</taxon>
        <taxon>Embryophyta</taxon>
        <taxon>Tracheophyta</taxon>
        <taxon>Spermatophyta</taxon>
        <taxon>Magnoliopsida</taxon>
        <taxon>Liliopsida</taxon>
        <taxon>Asparagales</taxon>
        <taxon>Orchidaceae</taxon>
        <taxon>Apostasioideae</taxon>
        <taxon>Apostasia</taxon>
    </lineage>
</organism>
<proteinExistence type="predicted"/>
<evidence type="ECO:0000256" key="1">
    <source>
        <dbReference type="ARBA" id="ARBA00023015"/>
    </source>
</evidence>
<dbReference type="EMBL" id="KZ453122">
    <property type="protein sequence ID" value="PKA47605.1"/>
    <property type="molecule type" value="Genomic_DNA"/>
</dbReference>